<name>A0A9P4XBI0_9HYPO</name>
<feature type="region of interest" description="Disordered" evidence="1">
    <location>
        <begin position="95"/>
        <end position="119"/>
    </location>
</feature>
<dbReference type="AlphaFoldDB" id="A0A9P4XBI0"/>
<feature type="compositionally biased region" description="Polar residues" evidence="1">
    <location>
        <begin position="96"/>
        <end position="105"/>
    </location>
</feature>
<accession>A0A9P4XBI0</accession>
<evidence type="ECO:0000313" key="4">
    <source>
        <dbReference type="Proteomes" id="UP000801864"/>
    </source>
</evidence>
<evidence type="ECO:0000256" key="1">
    <source>
        <dbReference type="SAM" id="MobiDB-lite"/>
    </source>
</evidence>
<keyword evidence="4" id="KW-1185">Reference proteome</keyword>
<keyword evidence="2" id="KW-0472">Membrane</keyword>
<keyword evidence="2" id="KW-0812">Transmembrane</keyword>
<evidence type="ECO:0000313" key="3">
    <source>
        <dbReference type="EMBL" id="KAF3066859.1"/>
    </source>
</evidence>
<dbReference type="EMBL" id="QLNT01000016">
    <property type="protein sequence ID" value="KAF3066859.1"/>
    <property type="molecule type" value="Genomic_DNA"/>
</dbReference>
<protein>
    <submittedName>
        <fullName evidence="3">Uncharacterized protein</fullName>
    </submittedName>
</protein>
<sequence>MTSIELNYASTNAEDVLQRSYRLLIHTIYLLIAILYTPMPIQWPNSQEASTHQPHHLAPPTPLLRQALAQCCRELHDRGLLDEMIGRQPRLRVLQSECSTSSSGNRPLGKGQLKNGSRE</sequence>
<evidence type="ECO:0000256" key="2">
    <source>
        <dbReference type="SAM" id="Phobius"/>
    </source>
</evidence>
<comment type="caution">
    <text evidence="3">The sequence shown here is derived from an EMBL/GenBank/DDBJ whole genome shotgun (WGS) entry which is preliminary data.</text>
</comment>
<reference evidence="3 4" key="1">
    <citation type="submission" date="2018-06" db="EMBL/GenBank/DDBJ databases">
        <title>Genome analysis of cellulolytic fungus Trichoderma lentiforme CFAM-422.</title>
        <authorList>
            <person name="Steindorff A.S."/>
            <person name="Formighieri E.F."/>
            <person name="Midorikawa G.E.O."/>
            <person name="Tamietti M.S."/>
            <person name="Ramos E.Z."/>
            <person name="Silva A.S."/>
            <person name="Bon E.P.S."/>
            <person name="Mendes T.D."/>
            <person name="Damaso M.C.T."/>
            <person name="Favaro L.C.L."/>
        </authorList>
    </citation>
    <scope>NUCLEOTIDE SEQUENCE [LARGE SCALE GENOMIC DNA]</scope>
    <source>
        <strain evidence="3 4">CFAM-422</strain>
    </source>
</reference>
<proteinExistence type="predicted"/>
<keyword evidence="2" id="KW-1133">Transmembrane helix</keyword>
<dbReference type="Proteomes" id="UP000801864">
    <property type="component" value="Unassembled WGS sequence"/>
</dbReference>
<gene>
    <name evidence="3" type="ORF">CFAM422_008837</name>
</gene>
<organism evidence="3 4">
    <name type="scientific">Trichoderma lentiforme</name>
    <dbReference type="NCBI Taxonomy" id="1567552"/>
    <lineage>
        <taxon>Eukaryota</taxon>
        <taxon>Fungi</taxon>
        <taxon>Dikarya</taxon>
        <taxon>Ascomycota</taxon>
        <taxon>Pezizomycotina</taxon>
        <taxon>Sordariomycetes</taxon>
        <taxon>Hypocreomycetidae</taxon>
        <taxon>Hypocreales</taxon>
        <taxon>Hypocreaceae</taxon>
        <taxon>Trichoderma</taxon>
    </lineage>
</organism>
<feature type="transmembrane region" description="Helical" evidence="2">
    <location>
        <begin position="20"/>
        <end position="37"/>
    </location>
</feature>